<reference evidence="10" key="1">
    <citation type="journal article" date="2014" name="Front. Microbiol.">
        <title>High frequency of phylogenetically diverse reductive dehalogenase-homologous genes in deep subseafloor sedimentary metagenomes.</title>
        <authorList>
            <person name="Kawai M."/>
            <person name="Futagami T."/>
            <person name="Toyoda A."/>
            <person name="Takaki Y."/>
            <person name="Nishi S."/>
            <person name="Hori S."/>
            <person name="Arai W."/>
            <person name="Tsubouchi T."/>
            <person name="Morono Y."/>
            <person name="Uchiyama I."/>
            <person name="Ito T."/>
            <person name="Fujiyama A."/>
            <person name="Inagaki F."/>
            <person name="Takami H."/>
        </authorList>
    </citation>
    <scope>NUCLEOTIDE SEQUENCE</scope>
    <source>
        <strain evidence="10">Expedition CK06-06</strain>
    </source>
</reference>
<evidence type="ECO:0000256" key="4">
    <source>
        <dbReference type="ARBA" id="ARBA00022519"/>
    </source>
</evidence>
<dbReference type="InterPro" id="IPR007272">
    <property type="entry name" value="Sulf_transp_TsuA/YedE"/>
</dbReference>
<dbReference type="GO" id="GO:0005886">
    <property type="term" value="C:plasma membrane"/>
    <property type="evidence" value="ECO:0007669"/>
    <property type="project" value="UniProtKB-SubCell"/>
</dbReference>
<feature type="transmembrane region" description="Helical" evidence="9">
    <location>
        <begin position="79"/>
        <end position="104"/>
    </location>
</feature>
<dbReference type="PANTHER" id="PTHR30574">
    <property type="entry name" value="INNER MEMBRANE PROTEIN YEDE"/>
    <property type="match status" value="1"/>
</dbReference>
<feature type="compositionally biased region" description="Basic residues" evidence="8">
    <location>
        <begin position="1"/>
        <end position="12"/>
    </location>
</feature>
<evidence type="ECO:0000256" key="7">
    <source>
        <dbReference type="ARBA" id="ARBA00023136"/>
    </source>
</evidence>
<feature type="transmembrane region" description="Helical" evidence="9">
    <location>
        <begin position="44"/>
        <end position="67"/>
    </location>
</feature>
<proteinExistence type="predicted"/>
<keyword evidence="4" id="KW-0997">Cell inner membrane</keyword>
<keyword evidence="5 9" id="KW-0812">Transmembrane</keyword>
<evidence type="ECO:0000256" key="6">
    <source>
        <dbReference type="ARBA" id="ARBA00022989"/>
    </source>
</evidence>
<feature type="region of interest" description="Disordered" evidence="8">
    <location>
        <begin position="1"/>
        <end position="39"/>
    </location>
</feature>
<feature type="transmembrane region" description="Helical" evidence="9">
    <location>
        <begin position="116"/>
        <end position="141"/>
    </location>
</feature>
<keyword evidence="3" id="KW-1003">Cell membrane</keyword>
<dbReference type="AlphaFoldDB" id="X0TAG0"/>
<accession>X0TAG0</accession>
<dbReference type="PANTHER" id="PTHR30574:SF1">
    <property type="entry name" value="SULPHUR TRANSPORT DOMAIN-CONTAINING PROTEIN"/>
    <property type="match status" value="1"/>
</dbReference>
<name>X0TAG0_9ZZZZ</name>
<evidence type="ECO:0000256" key="9">
    <source>
        <dbReference type="SAM" id="Phobius"/>
    </source>
</evidence>
<dbReference type="EMBL" id="BARS01008040">
    <property type="protein sequence ID" value="GAF73045.1"/>
    <property type="molecule type" value="Genomic_DNA"/>
</dbReference>
<evidence type="ECO:0000256" key="2">
    <source>
        <dbReference type="ARBA" id="ARBA00022448"/>
    </source>
</evidence>
<dbReference type="Pfam" id="PF04143">
    <property type="entry name" value="Sulf_transp"/>
    <property type="match status" value="1"/>
</dbReference>
<comment type="subcellular location">
    <subcellularLocation>
        <location evidence="1">Cell inner membrane</location>
        <topology evidence="1">Multi-pass membrane protein</topology>
    </subcellularLocation>
</comment>
<evidence type="ECO:0000256" key="3">
    <source>
        <dbReference type="ARBA" id="ARBA00022475"/>
    </source>
</evidence>
<evidence type="ECO:0000313" key="10">
    <source>
        <dbReference type="EMBL" id="GAF73045.1"/>
    </source>
</evidence>
<keyword evidence="6 9" id="KW-1133">Transmembrane helix</keyword>
<evidence type="ECO:0000256" key="8">
    <source>
        <dbReference type="SAM" id="MobiDB-lite"/>
    </source>
</evidence>
<protein>
    <submittedName>
        <fullName evidence="10">Uncharacterized protein</fullName>
    </submittedName>
</protein>
<gene>
    <name evidence="10" type="ORF">S01H1_15404</name>
</gene>
<comment type="caution">
    <text evidence="10">The sequence shown here is derived from an EMBL/GenBank/DDBJ whole genome shotgun (WGS) entry which is preliminary data.</text>
</comment>
<sequence>HNLSHVYKKKPAPPKGDTMAPAEAKQQANSAKASPAATPSGKKVSWWLIALVTSLVMGSWVSGRLSGEARLLPKPPEQILIAFFGGLLVGSGAAFATGCVIGNIMSGWALMSVGTILFGVVAVLSNWITTYFYLMGGSLYFSRVPR</sequence>
<evidence type="ECO:0000256" key="5">
    <source>
        <dbReference type="ARBA" id="ARBA00022692"/>
    </source>
</evidence>
<organism evidence="10">
    <name type="scientific">marine sediment metagenome</name>
    <dbReference type="NCBI Taxonomy" id="412755"/>
    <lineage>
        <taxon>unclassified sequences</taxon>
        <taxon>metagenomes</taxon>
        <taxon>ecological metagenomes</taxon>
    </lineage>
</organism>
<keyword evidence="2" id="KW-0813">Transport</keyword>
<keyword evidence="7 9" id="KW-0472">Membrane</keyword>
<evidence type="ECO:0000256" key="1">
    <source>
        <dbReference type="ARBA" id="ARBA00004429"/>
    </source>
</evidence>
<feature type="non-terminal residue" evidence="10">
    <location>
        <position position="1"/>
    </location>
</feature>